<dbReference type="PANTHER" id="PTHR31225:SF9">
    <property type="entry name" value="TERPENE SYNTHASE 10"/>
    <property type="match status" value="1"/>
</dbReference>
<accession>A0ABD1QKV3</accession>
<evidence type="ECO:0000256" key="3">
    <source>
        <dbReference type="ARBA" id="ARBA00022842"/>
    </source>
</evidence>
<dbReference type="EMBL" id="JBFOLJ010000014">
    <property type="protein sequence ID" value="KAL2476850.1"/>
    <property type="molecule type" value="Genomic_DNA"/>
</dbReference>
<dbReference type="GO" id="GO:0006721">
    <property type="term" value="P:terpenoid metabolic process"/>
    <property type="evidence" value="ECO:0007669"/>
    <property type="project" value="UniProtKB-ARBA"/>
</dbReference>
<evidence type="ECO:0000256" key="1">
    <source>
        <dbReference type="ARBA" id="ARBA00001946"/>
    </source>
</evidence>
<dbReference type="Gene3D" id="1.10.600.10">
    <property type="entry name" value="Farnesyl Diphosphate Synthase"/>
    <property type="match status" value="2"/>
</dbReference>
<dbReference type="InterPro" id="IPR050148">
    <property type="entry name" value="Terpene_synthase-like"/>
</dbReference>
<dbReference type="SUPFAM" id="SSF48239">
    <property type="entry name" value="Terpenoid cyclases/Protein prenyltransferases"/>
    <property type="match status" value="1"/>
</dbReference>
<comment type="cofactor">
    <cofactor evidence="1">
        <name>Mg(2+)</name>
        <dbReference type="ChEBI" id="CHEBI:18420"/>
    </cofactor>
</comment>
<dbReference type="SUPFAM" id="SSF48576">
    <property type="entry name" value="Terpenoid synthases"/>
    <property type="match status" value="1"/>
</dbReference>
<gene>
    <name evidence="6" type="ORF">Fot_45864</name>
</gene>
<dbReference type="Pfam" id="PF01397">
    <property type="entry name" value="Terpene_synth"/>
    <property type="match status" value="1"/>
</dbReference>
<dbReference type="SFLD" id="SFLDG01019">
    <property type="entry name" value="Terpene_Cyclase_Like_1_C_Termi"/>
    <property type="match status" value="1"/>
</dbReference>
<dbReference type="InterPro" id="IPR005630">
    <property type="entry name" value="Terpene_synthase_metal-bd"/>
</dbReference>
<feature type="domain" description="Terpene synthase N-terminal" evidence="4">
    <location>
        <begin position="4"/>
        <end position="61"/>
    </location>
</feature>
<evidence type="ECO:0000256" key="2">
    <source>
        <dbReference type="ARBA" id="ARBA00022723"/>
    </source>
</evidence>
<dbReference type="SFLD" id="SFLDS00005">
    <property type="entry name" value="Isoprenoid_Synthase_Type_I"/>
    <property type="match status" value="1"/>
</dbReference>
<evidence type="ECO:0000259" key="4">
    <source>
        <dbReference type="Pfam" id="PF01397"/>
    </source>
</evidence>
<name>A0ABD1QKV3_9LAMI</name>
<dbReference type="Gene3D" id="1.50.10.130">
    <property type="entry name" value="Terpene synthase, N-terminal domain"/>
    <property type="match status" value="1"/>
</dbReference>
<dbReference type="AlphaFoldDB" id="A0ABD1QKV3"/>
<dbReference type="InterPro" id="IPR036965">
    <property type="entry name" value="Terpene_synth_N_sf"/>
</dbReference>
<evidence type="ECO:0000259" key="5">
    <source>
        <dbReference type="Pfam" id="PF03936"/>
    </source>
</evidence>
<keyword evidence="7" id="KW-1185">Reference proteome</keyword>
<evidence type="ECO:0000313" key="6">
    <source>
        <dbReference type="EMBL" id="KAL2476850.1"/>
    </source>
</evidence>
<dbReference type="Proteomes" id="UP001604277">
    <property type="component" value="Unassembled WGS sequence"/>
</dbReference>
<protein>
    <submittedName>
        <fullName evidence="6">Beta-myrcene/(E)-beta-ocimene synthase 2</fullName>
    </submittedName>
</protein>
<dbReference type="InterPro" id="IPR008930">
    <property type="entry name" value="Terpenoid_cyclase/PrenylTrfase"/>
</dbReference>
<dbReference type="InterPro" id="IPR001906">
    <property type="entry name" value="Terpene_synth_N"/>
</dbReference>
<evidence type="ECO:0000313" key="7">
    <source>
        <dbReference type="Proteomes" id="UP001604277"/>
    </source>
</evidence>
<feature type="domain" description="Terpene synthase metal-binding" evidence="5">
    <location>
        <begin position="120"/>
        <end position="292"/>
    </location>
</feature>
<sequence length="350" mass="40525">MLNAEIFDRFKNEKGEFKPSLCDDAKGLLQLYEASFLSIEGESTLEMARELTIKHLDDQFHSPLVHHGLELPLHWTTQRAEARWFINIYGDRLDMNPILLELAKLNFNIVQAKYQKELKHVSRWDVNSIHQLPDYMQICYLALNNFVNEMAYDVLKEKGLIIIPYLRKAWADLCKAYLEEAKWYFNGYKPTMEEYMNNAWISIGAPVMLSHAFFAVTNPIEKEAAQYLLNYPDLIRWSAMILRLSDDLGTSSDELKRGDVPKSIQCYMNETGASEDDARKHVRFLISETWKKMNKDGGADCPFSQTFIEIAKNIGRMSQYMYQYGDGHGMSNSETKDRISTLVFEPIPLA</sequence>
<dbReference type="InterPro" id="IPR008949">
    <property type="entry name" value="Isoprenoid_synthase_dom_sf"/>
</dbReference>
<reference evidence="7" key="1">
    <citation type="submission" date="2024-07" db="EMBL/GenBank/DDBJ databases">
        <title>Two chromosome-level genome assemblies of Korean endemic species Abeliophyllum distichum and Forsythia ovata (Oleaceae).</title>
        <authorList>
            <person name="Jang H."/>
        </authorList>
    </citation>
    <scope>NUCLEOTIDE SEQUENCE [LARGE SCALE GENOMIC DNA]</scope>
</reference>
<dbReference type="PANTHER" id="PTHR31225">
    <property type="entry name" value="OS04G0344100 PROTEIN-RELATED"/>
    <property type="match status" value="1"/>
</dbReference>
<dbReference type="InterPro" id="IPR034741">
    <property type="entry name" value="Terpene_cyclase-like_1_C"/>
</dbReference>
<dbReference type="Pfam" id="PF03936">
    <property type="entry name" value="Terpene_synth_C"/>
    <property type="match status" value="1"/>
</dbReference>
<comment type="caution">
    <text evidence="6">The sequence shown here is derived from an EMBL/GenBank/DDBJ whole genome shotgun (WGS) entry which is preliminary data.</text>
</comment>
<keyword evidence="3" id="KW-0460">Magnesium</keyword>
<keyword evidence="2" id="KW-0479">Metal-binding</keyword>
<proteinExistence type="predicted"/>
<dbReference type="GO" id="GO:0046872">
    <property type="term" value="F:metal ion binding"/>
    <property type="evidence" value="ECO:0007669"/>
    <property type="project" value="UniProtKB-KW"/>
</dbReference>
<organism evidence="6 7">
    <name type="scientific">Forsythia ovata</name>
    <dbReference type="NCBI Taxonomy" id="205694"/>
    <lineage>
        <taxon>Eukaryota</taxon>
        <taxon>Viridiplantae</taxon>
        <taxon>Streptophyta</taxon>
        <taxon>Embryophyta</taxon>
        <taxon>Tracheophyta</taxon>
        <taxon>Spermatophyta</taxon>
        <taxon>Magnoliopsida</taxon>
        <taxon>eudicotyledons</taxon>
        <taxon>Gunneridae</taxon>
        <taxon>Pentapetalae</taxon>
        <taxon>asterids</taxon>
        <taxon>lamiids</taxon>
        <taxon>Lamiales</taxon>
        <taxon>Oleaceae</taxon>
        <taxon>Forsythieae</taxon>
        <taxon>Forsythia</taxon>
    </lineage>
</organism>